<evidence type="ECO:0000313" key="2">
    <source>
        <dbReference type="EMBL" id="QHS86185.1"/>
    </source>
</evidence>
<keyword evidence="1" id="KW-0472">Membrane</keyword>
<dbReference type="EMBL" id="MN739051">
    <property type="protein sequence ID" value="QHS86185.1"/>
    <property type="molecule type" value="Genomic_DNA"/>
</dbReference>
<reference evidence="2" key="1">
    <citation type="journal article" date="2020" name="Nature">
        <title>Giant virus diversity and host interactions through global metagenomics.</title>
        <authorList>
            <person name="Schulz F."/>
            <person name="Roux S."/>
            <person name="Paez-Espino D."/>
            <person name="Jungbluth S."/>
            <person name="Walsh D.A."/>
            <person name="Denef V.J."/>
            <person name="McMahon K.D."/>
            <person name="Konstantinidis K.T."/>
            <person name="Eloe-Fadrosh E.A."/>
            <person name="Kyrpides N.C."/>
            <person name="Woyke T."/>
        </authorList>
    </citation>
    <scope>NUCLEOTIDE SEQUENCE</scope>
    <source>
        <strain evidence="2">GVMAG-M-3300009185-7</strain>
    </source>
</reference>
<keyword evidence="1" id="KW-0812">Transmembrane</keyword>
<name>A0A6C0B1T1_9ZZZZ</name>
<feature type="transmembrane region" description="Helical" evidence="1">
    <location>
        <begin position="136"/>
        <end position="161"/>
    </location>
</feature>
<organism evidence="2">
    <name type="scientific">viral metagenome</name>
    <dbReference type="NCBI Taxonomy" id="1070528"/>
    <lineage>
        <taxon>unclassified sequences</taxon>
        <taxon>metagenomes</taxon>
        <taxon>organismal metagenomes</taxon>
    </lineage>
</organism>
<dbReference type="AlphaFoldDB" id="A0A6C0B1T1"/>
<evidence type="ECO:0000256" key="1">
    <source>
        <dbReference type="SAM" id="Phobius"/>
    </source>
</evidence>
<protein>
    <submittedName>
        <fullName evidence="2">Uncharacterized protein</fullName>
    </submittedName>
</protein>
<keyword evidence="1" id="KW-1133">Transmembrane helix</keyword>
<sequence>MAACDVQCHRDKELKRLSSDVVAAIPNRDKDPEAYEKARTAYYTVKEGQGWVATENERKANETIQPILDSYQTKFDKMKEDMIYANAAAQEKQDALSRQVGDEDEVRFIHREIMKEQDEASVYQRLNELAGIPVDIYAWLPSFLDLVLGITILVLVFQIFVQGKLSNIKNYFTNNNGVA</sequence>
<proteinExistence type="predicted"/>
<accession>A0A6C0B1T1</accession>